<evidence type="ECO:0000259" key="2">
    <source>
        <dbReference type="Pfam" id="PF12969"/>
    </source>
</evidence>
<gene>
    <name evidence="3" type="ORF">E2R65_12525</name>
</gene>
<evidence type="ECO:0000259" key="1">
    <source>
        <dbReference type="Pfam" id="PF01841"/>
    </source>
</evidence>
<dbReference type="Pfam" id="PF01841">
    <property type="entry name" value="Transglut_core"/>
    <property type="match status" value="1"/>
</dbReference>
<dbReference type="Gene3D" id="2.60.40.3140">
    <property type="match status" value="1"/>
</dbReference>
<proteinExistence type="predicted"/>
<evidence type="ECO:0000313" key="4">
    <source>
        <dbReference type="Proteomes" id="UP000297248"/>
    </source>
</evidence>
<comment type="caution">
    <text evidence="3">The sequence shown here is derived from an EMBL/GenBank/DDBJ whole genome shotgun (WGS) entry which is preliminary data.</text>
</comment>
<dbReference type="InterPro" id="IPR038765">
    <property type="entry name" value="Papain-like_cys_pep_sf"/>
</dbReference>
<feature type="domain" description="DUF3857" evidence="2">
    <location>
        <begin position="86"/>
        <end position="208"/>
    </location>
</feature>
<reference evidence="3 4" key="1">
    <citation type="journal article" date="2016" name="Int. J. Syst. Evol. Microbiol.">
        <title>Proposal of Mucilaginibacter phyllosphaerae sp. nov. isolated from the phyllosphere of Galium album.</title>
        <authorList>
            <person name="Aydogan E.L."/>
            <person name="Busse H.J."/>
            <person name="Moser G."/>
            <person name="Muller C."/>
            <person name="Kampfer P."/>
            <person name="Glaeser S.P."/>
        </authorList>
    </citation>
    <scope>NUCLEOTIDE SEQUENCE [LARGE SCALE GENOMIC DNA]</scope>
    <source>
        <strain evidence="3 4">PP-F2FG21</strain>
    </source>
</reference>
<dbReference type="EMBL" id="SNQG01000004">
    <property type="protein sequence ID" value="TEW65948.1"/>
    <property type="molecule type" value="Genomic_DNA"/>
</dbReference>
<dbReference type="AlphaFoldDB" id="A0A4Y8ADD3"/>
<dbReference type="InterPro" id="IPR002931">
    <property type="entry name" value="Transglutaminase-like"/>
</dbReference>
<protein>
    <submittedName>
        <fullName evidence="3">DUF3857 domain-containing protein</fullName>
    </submittedName>
</protein>
<evidence type="ECO:0000313" key="3">
    <source>
        <dbReference type="EMBL" id="TEW65948.1"/>
    </source>
</evidence>
<organism evidence="3 4">
    <name type="scientific">Mucilaginibacter phyllosphaerae</name>
    <dbReference type="NCBI Taxonomy" id="1812349"/>
    <lineage>
        <taxon>Bacteria</taxon>
        <taxon>Pseudomonadati</taxon>
        <taxon>Bacteroidota</taxon>
        <taxon>Sphingobacteriia</taxon>
        <taxon>Sphingobacteriales</taxon>
        <taxon>Sphingobacteriaceae</taxon>
        <taxon>Mucilaginibacter</taxon>
    </lineage>
</organism>
<dbReference type="Gene3D" id="2.60.120.1130">
    <property type="match status" value="1"/>
</dbReference>
<dbReference type="Pfam" id="PF12969">
    <property type="entry name" value="DUF3857"/>
    <property type="match status" value="1"/>
</dbReference>
<accession>A0A4Y8ADD3</accession>
<name>A0A4Y8ADD3_9SPHI</name>
<dbReference type="Proteomes" id="UP000297248">
    <property type="component" value="Unassembled WGS sequence"/>
</dbReference>
<feature type="domain" description="Transglutaminase-like" evidence="1">
    <location>
        <begin position="319"/>
        <end position="394"/>
    </location>
</feature>
<dbReference type="Gene3D" id="3.10.620.30">
    <property type="match status" value="1"/>
</dbReference>
<dbReference type="InterPro" id="IPR024618">
    <property type="entry name" value="DUF3857"/>
</dbReference>
<dbReference type="SUPFAM" id="SSF54001">
    <property type="entry name" value="Cysteine proteinases"/>
    <property type="match status" value="1"/>
</dbReference>
<sequence>MSGYFYIFISAYYTLNYMNKFLLNLLLISFFSSLTQAQDFAFGKFTQEEIAQKIYKNDTSAHAFVIQEFGSNRIDVASDDHIKMMFKYHVKIKILDSKAFNKGTINIPYYYSDEVQDEVTDIKGLTTYADEDGLIRNAELDQTKIFTVTENKYWKQKKFALPNIRSGCIIEYSYTRIIPGFGRFPSWDFQDDIPKMYSEYEVHIPAFWSYNAMIRGPLKLTKNVADIERECFTSGGSKSDCSFLSYGMANIPAFIAEDYMTAQKNFLSAVYFNLEEWTNPYTNVKNKVTKDWKDIDYNLKHSEYFGSQIKKDLLKPYIAPVIAGKTGEMEKALAIYQYIQKNIKWNDINSRESDGIKKALEKHTGDVGDINLCLAAALNSAGIKTDAVLLSTRGNGVVNRLYPVENEFNYIVVKATIGGEDYLLDATDPLLSFGMLPLKCLNDQGRVMSLDKPSYWLDLNAKQKKTNTTSLDLTLQPNGKLKGTINSYSYGYEGYEKRKAIKKYNTVDEYIENLDEKLGKIKILNSSIGNLDSLDKPLVEHYEVEIDVYDNLNHNRLAFNPVILNRYVNNPFKLQDRSYPVDWGMPSSSRYILSMSLPDGYIIEGSPQNTAVSLPNQGGKFLTEFSGEGNKFTYSNVIQFNKSVYAPEEYPYLKELYNKIIASEKADIVFKKK</sequence>